<comment type="subcellular location">
    <subcellularLocation>
        <location evidence="21">Endomembrane system</location>
        <topology evidence="21">Single-pass membrane protein</topology>
    </subcellularLocation>
    <subcellularLocation>
        <location evidence="1">Membrane</location>
        <topology evidence="1">Multi-pass membrane protein</topology>
    </subcellularLocation>
</comment>
<feature type="transmembrane region" description="Helical" evidence="22">
    <location>
        <begin position="519"/>
        <end position="538"/>
    </location>
</feature>
<feature type="domain" description="GST N-terminal" evidence="23">
    <location>
        <begin position="133"/>
        <end position="201"/>
    </location>
</feature>
<dbReference type="InterPro" id="IPR034334">
    <property type="entry name" value="PGES2"/>
</dbReference>
<accession>A0A813VIA2</accession>
<gene>
    <name evidence="24" type="ORF">JXQ802_LOCUS6311</name>
</gene>
<dbReference type="AlphaFoldDB" id="A0A813VIA2"/>
<name>A0A813VIA2_9BILA</name>
<feature type="transmembrane region" description="Helical" evidence="22">
    <location>
        <begin position="489"/>
        <end position="513"/>
    </location>
</feature>
<keyword evidence="13 22" id="KW-1133">Transmembrane helix</keyword>
<dbReference type="InterPro" id="IPR004045">
    <property type="entry name" value="Glutathione_S-Trfase_N"/>
</dbReference>
<keyword evidence="14" id="KW-0443">Lipid metabolism</keyword>
<dbReference type="PANTHER" id="PTHR12782:SF5">
    <property type="entry name" value="PROSTAGLANDIN E SYNTHASE 2"/>
    <property type="match status" value="1"/>
</dbReference>
<evidence type="ECO:0000256" key="22">
    <source>
        <dbReference type="SAM" id="Phobius"/>
    </source>
</evidence>
<dbReference type="GO" id="GO:0001516">
    <property type="term" value="P:prostaglandin biosynthetic process"/>
    <property type="evidence" value="ECO:0007669"/>
    <property type="project" value="UniProtKB-UniPathway"/>
</dbReference>
<evidence type="ECO:0000256" key="17">
    <source>
        <dbReference type="ARBA" id="ARBA00023235"/>
    </source>
</evidence>
<evidence type="ECO:0000256" key="19">
    <source>
        <dbReference type="ARBA" id="ARBA00023931"/>
    </source>
</evidence>
<evidence type="ECO:0000256" key="18">
    <source>
        <dbReference type="ARBA" id="ARBA00023930"/>
    </source>
</evidence>
<dbReference type="InterPro" id="IPR040079">
    <property type="entry name" value="Glutathione_S-Trfase"/>
</dbReference>
<evidence type="ECO:0000313" key="24">
    <source>
        <dbReference type="EMBL" id="CAF0843523.1"/>
    </source>
</evidence>
<dbReference type="EC" id="5.3.99.3" evidence="5"/>
<keyword evidence="12" id="KW-0914">Notch signaling pathway</keyword>
<protein>
    <recommendedName>
        <fullName evidence="6">Prostaglandin E synthase 2</fullName>
        <ecNumber evidence="5">5.3.99.3</ecNumber>
    </recommendedName>
    <alternativeName>
        <fullName evidence="20">Microsomal prostaglandin E synthase 2</fullName>
    </alternativeName>
</protein>
<proteinExistence type="inferred from homology"/>
<organism evidence="24 25">
    <name type="scientific">Rotaria sordida</name>
    <dbReference type="NCBI Taxonomy" id="392033"/>
    <lineage>
        <taxon>Eukaryota</taxon>
        <taxon>Metazoa</taxon>
        <taxon>Spiralia</taxon>
        <taxon>Gnathifera</taxon>
        <taxon>Rotifera</taxon>
        <taxon>Eurotatoria</taxon>
        <taxon>Bdelloidea</taxon>
        <taxon>Philodinida</taxon>
        <taxon>Philodinidae</taxon>
        <taxon>Rotaria</taxon>
    </lineage>
</organism>
<dbReference type="SFLD" id="SFLDS00019">
    <property type="entry name" value="Glutathione_Transferase_(cytos"/>
    <property type="match status" value="1"/>
</dbReference>
<evidence type="ECO:0000256" key="15">
    <source>
        <dbReference type="ARBA" id="ARBA00023136"/>
    </source>
</evidence>
<dbReference type="GO" id="GO:0016485">
    <property type="term" value="P:protein processing"/>
    <property type="evidence" value="ECO:0007669"/>
    <property type="project" value="InterPro"/>
</dbReference>
<evidence type="ECO:0000256" key="16">
    <source>
        <dbReference type="ARBA" id="ARBA00023160"/>
    </source>
</evidence>
<evidence type="ECO:0000256" key="7">
    <source>
        <dbReference type="ARBA" id="ARBA00022501"/>
    </source>
</evidence>
<dbReference type="Pfam" id="PF06105">
    <property type="entry name" value="Aph-1"/>
    <property type="match status" value="1"/>
</dbReference>
<comment type="similarity">
    <text evidence="3">Belongs to the APH-1 family.</text>
</comment>
<sequence length="702" mass="81438">MSLFLISTSRNISSLYRQRFLSFTPRLLSSNQYNNDIIQAKKQLKVNPSSAKQSPRLRRYHYYVLSIATGALIGTIYALRQVRKHEGSLPEYVANPELLERKAMEARPLPPPVTKHITFDAPPRKNFPFNITLYQFVTCPFCCKVRAYLNYNRIPYDIVEVNSVTQKETKWSLYNSVPIVVIENEQIQLNDSNMIISAIESYLRQPTQTFKNIMKLYKSVVEKDQKGNLIFNYPNRYFIIEPLINDQLEVIKEEQKPIVNNQTESFFTRFFSRFFSRSISQSDIDSKKLQNEPIYKPKSNEENEYERQWREWVDNTFIHVISPNIYCTLRQSLNTMHWFSKAGEWEEIFPWYQRWIFIYVGAITMRGLAIYLKKKYNLNDNVRISLYACGNEWVNSIGEKDFHGGSEPNLADLNVYGILTTIQGSEAFQDLMDNTKIQPWFKRMKNLVELHRIDTSIMTIIECTGCTLIAYGIPFSMFVFTIAHHPFRVIIAMTSAFFWLLSLLLSSLLWFAVVPLRNQLAFAVPFAVLFQEIFRYLFYRVIKKAEFALQKVQLQELTEKGMVFDRFAVAYAAGYGFGFISGTFAIVNVLSDMTGPGTIGIFGHSQDFFIATAFLTLAIILLNTFWGVVLFTSLDQGGIHQYLGPIVVVLTHMLFSCLTLFNRTTRPIYSISIITGYVILCGIIVYALFLRGFNIRQRLNRQ</sequence>
<dbReference type="SFLD" id="SFLDG01182">
    <property type="entry name" value="Prostaglandin_E_synthase_like"/>
    <property type="match status" value="1"/>
</dbReference>
<evidence type="ECO:0000256" key="6">
    <source>
        <dbReference type="ARBA" id="ARBA00019474"/>
    </source>
</evidence>
<dbReference type="SFLD" id="SFLDG01203">
    <property type="entry name" value="Prostaglandin_E_synthase_like1"/>
    <property type="match status" value="1"/>
</dbReference>
<dbReference type="Gene3D" id="3.40.30.10">
    <property type="entry name" value="Glutaredoxin"/>
    <property type="match status" value="1"/>
</dbReference>
<dbReference type="UniPathway" id="UPA00662"/>
<dbReference type="EMBL" id="CAJNOL010000099">
    <property type="protein sequence ID" value="CAF0843523.1"/>
    <property type="molecule type" value="Genomic_DNA"/>
</dbReference>
<keyword evidence="8" id="KW-0444">Lipid biosynthesis</keyword>
<evidence type="ECO:0000313" key="25">
    <source>
        <dbReference type="Proteomes" id="UP000663870"/>
    </source>
</evidence>
<dbReference type="Proteomes" id="UP000663870">
    <property type="component" value="Unassembled WGS sequence"/>
</dbReference>
<evidence type="ECO:0000256" key="10">
    <source>
        <dbReference type="ARBA" id="ARBA00022692"/>
    </source>
</evidence>
<evidence type="ECO:0000256" key="5">
    <source>
        <dbReference type="ARBA" id="ARBA00012203"/>
    </source>
</evidence>
<keyword evidence="9" id="KW-0643">Prostaglandin biosynthesis</keyword>
<keyword evidence="17" id="KW-0413">Isomerase</keyword>
<evidence type="ECO:0000259" key="23">
    <source>
        <dbReference type="Pfam" id="PF13417"/>
    </source>
</evidence>
<keyword evidence="16" id="KW-0275">Fatty acid biosynthesis</keyword>
<evidence type="ECO:0000256" key="2">
    <source>
        <dbReference type="ARBA" id="ARBA00004702"/>
    </source>
</evidence>
<dbReference type="Gene3D" id="1.20.1050.10">
    <property type="match status" value="1"/>
</dbReference>
<keyword evidence="25" id="KW-1185">Reference proteome</keyword>
<evidence type="ECO:0000256" key="14">
    <source>
        <dbReference type="ARBA" id="ARBA00023098"/>
    </source>
</evidence>
<dbReference type="InterPro" id="IPR036282">
    <property type="entry name" value="Glutathione-S-Trfase_C_sf"/>
</dbReference>
<feature type="transmembrane region" description="Helical" evidence="22">
    <location>
        <begin position="568"/>
        <end position="588"/>
    </location>
</feature>
<evidence type="ECO:0000256" key="8">
    <source>
        <dbReference type="ARBA" id="ARBA00022516"/>
    </source>
</evidence>
<comment type="catalytic activity">
    <reaction evidence="19">
        <text>prostaglandin H2 = prostaglandin E2</text>
        <dbReference type="Rhea" id="RHEA:12893"/>
        <dbReference type="ChEBI" id="CHEBI:57405"/>
        <dbReference type="ChEBI" id="CHEBI:606564"/>
        <dbReference type="EC" id="5.3.99.3"/>
    </reaction>
    <physiologicalReaction direction="left-to-right" evidence="19">
        <dbReference type="Rhea" id="RHEA:12894"/>
    </physiologicalReaction>
</comment>
<keyword evidence="15 22" id="KW-0472">Membrane</keyword>
<comment type="pathway">
    <text evidence="2">Lipid metabolism; prostaglandin biosynthesis.</text>
</comment>
<evidence type="ECO:0000256" key="12">
    <source>
        <dbReference type="ARBA" id="ARBA00022976"/>
    </source>
</evidence>
<feature type="transmembrane region" description="Helical" evidence="22">
    <location>
        <begin position="608"/>
        <end position="630"/>
    </location>
</feature>
<comment type="similarity">
    <text evidence="4">Belongs to the GST superfamily.</text>
</comment>
<feature type="transmembrane region" description="Helical" evidence="22">
    <location>
        <begin position="457"/>
        <end position="482"/>
    </location>
</feature>
<keyword evidence="11" id="KW-0276">Fatty acid metabolism</keyword>
<feature type="transmembrane region" description="Helical" evidence="22">
    <location>
        <begin position="642"/>
        <end position="661"/>
    </location>
</feature>
<feature type="transmembrane region" description="Helical" evidence="22">
    <location>
        <begin position="667"/>
        <end position="689"/>
    </location>
</feature>
<dbReference type="GO" id="GO:0016020">
    <property type="term" value="C:membrane"/>
    <property type="evidence" value="ECO:0007669"/>
    <property type="project" value="UniProtKB-SubCell"/>
</dbReference>
<keyword evidence="7" id="KW-0644">Prostaglandin metabolism</keyword>
<dbReference type="GO" id="GO:0007219">
    <property type="term" value="P:Notch signaling pathway"/>
    <property type="evidence" value="ECO:0007669"/>
    <property type="project" value="UniProtKB-KW"/>
</dbReference>
<dbReference type="GO" id="GO:0005739">
    <property type="term" value="C:mitochondrion"/>
    <property type="evidence" value="ECO:0007669"/>
    <property type="project" value="TreeGrafter"/>
</dbReference>
<comment type="catalytic activity">
    <reaction evidence="18">
        <text>prostaglandin H2 = (12S)-hydroxy-(5Z,8E,10E)-heptadecatrienoate + malonaldehyde</text>
        <dbReference type="Rhea" id="RHEA:48644"/>
        <dbReference type="ChEBI" id="CHEBI:57405"/>
        <dbReference type="ChEBI" id="CHEBI:90694"/>
        <dbReference type="ChEBI" id="CHEBI:566274"/>
    </reaction>
    <physiologicalReaction direction="left-to-right" evidence="18">
        <dbReference type="Rhea" id="RHEA:48645"/>
    </physiologicalReaction>
</comment>
<reference evidence="24" key="1">
    <citation type="submission" date="2021-02" db="EMBL/GenBank/DDBJ databases">
        <authorList>
            <person name="Nowell W R."/>
        </authorList>
    </citation>
    <scope>NUCLEOTIDE SEQUENCE</scope>
</reference>
<evidence type="ECO:0000256" key="9">
    <source>
        <dbReference type="ARBA" id="ARBA00022585"/>
    </source>
</evidence>
<evidence type="ECO:0000256" key="20">
    <source>
        <dbReference type="ARBA" id="ARBA00031041"/>
    </source>
</evidence>
<dbReference type="Pfam" id="PF13417">
    <property type="entry name" value="GST_N_3"/>
    <property type="match status" value="1"/>
</dbReference>
<dbReference type="PANTHER" id="PTHR12782">
    <property type="entry name" value="MICROSOMAL PROSTAGLANDIN E SYNTHASE-2"/>
    <property type="match status" value="1"/>
</dbReference>
<evidence type="ECO:0000256" key="11">
    <source>
        <dbReference type="ARBA" id="ARBA00022832"/>
    </source>
</evidence>
<comment type="caution">
    <text evidence="24">The sequence shown here is derived from an EMBL/GenBank/DDBJ whole genome shotgun (WGS) entry which is preliminary data.</text>
</comment>
<evidence type="ECO:0000256" key="1">
    <source>
        <dbReference type="ARBA" id="ARBA00004141"/>
    </source>
</evidence>
<dbReference type="GO" id="GO:0050220">
    <property type="term" value="F:prostaglandin-E synthase activity"/>
    <property type="evidence" value="ECO:0007669"/>
    <property type="project" value="InterPro"/>
</dbReference>
<evidence type="ECO:0000256" key="4">
    <source>
        <dbReference type="ARBA" id="ARBA00007409"/>
    </source>
</evidence>
<dbReference type="InterPro" id="IPR034335">
    <property type="entry name" value="PGES2_C"/>
</dbReference>
<evidence type="ECO:0000256" key="13">
    <source>
        <dbReference type="ARBA" id="ARBA00022989"/>
    </source>
</evidence>
<dbReference type="PROSITE" id="PS51354">
    <property type="entry name" value="GLUTAREDOXIN_2"/>
    <property type="match status" value="1"/>
</dbReference>
<feature type="transmembrane region" description="Helical" evidence="22">
    <location>
        <begin position="60"/>
        <end position="79"/>
    </location>
</feature>
<dbReference type="SUPFAM" id="SSF47616">
    <property type="entry name" value="GST C-terminal domain-like"/>
    <property type="match status" value="1"/>
</dbReference>
<dbReference type="CDD" id="cd03197">
    <property type="entry name" value="GST_C_mPGES2"/>
    <property type="match status" value="1"/>
</dbReference>
<keyword evidence="10 22" id="KW-0812">Transmembrane</keyword>
<evidence type="ECO:0000256" key="21">
    <source>
        <dbReference type="ARBA" id="ARBA00037847"/>
    </source>
</evidence>
<dbReference type="SUPFAM" id="SSF52833">
    <property type="entry name" value="Thioredoxin-like"/>
    <property type="match status" value="1"/>
</dbReference>
<dbReference type="InterPro" id="IPR036249">
    <property type="entry name" value="Thioredoxin-like_sf"/>
</dbReference>
<evidence type="ECO:0000256" key="3">
    <source>
        <dbReference type="ARBA" id="ARBA00005577"/>
    </source>
</evidence>
<dbReference type="InterPro" id="IPR009294">
    <property type="entry name" value="Aph-1"/>
</dbReference>